<evidence type="ECO:0000256" key="5">
    <source>
        <dbReference type="PROSITE-ProRule" id="PRU10007"/>
    </source>
</evidence>
<evidence type="ECO:0000256" key="2">
    <source>
        <dbReference type="ARBA" id="ARBA00023002"/>
    </source>
</evidence>
<dbReference type="NCBIfam" id="NF006992">
    <property type="entry name" value="PRK09457.1"/>
    <property type="match status" value="1"/>
</dbReference>
<dbReference type="Proteomes" id="UP001148184">
    <property type="component" value="Unassembled WGS sequence"/>
</dbReference>
<comment type="catalytic activity">
    <reaction evidence="4">
        <text>N-succinyl-L-glutamate 5-semialdehyde + NAD(+) + H2O = N-succinyl-L-glutamate + NADH + 2 H(+)</text>
        <dbReference type="Rhea" id="RHEA:10812"/>
        <dbReference type="ChEBI" id="CHEBI:15377"/>
        <dbReference type="ChEBI" id="CHEBI:15378"/>
        <dbReference type="ChEBI" id="CHEBI:57540"/>
        <dbReference type="ChEBI" id="CHEBI:57945"/>
        <dbReference type="ChEBI" id="CHEBI:58520"/>
        <dbReference type="ChEBI" id="CHEBI:58763"/>
        <dbReference type="EC" id="1.2.1.71"/>
    </reaction>
</comment>
<dbReference type="Gene3D" id="3.40.309.10">
    <property type="entry name" value="Aldehyde Dehydrogenase, Chain A, domain 2"/>
    <property type="match status" value="1"/>
</dbReference>
<evidence type="ECO:0000259" key="6">
    <source>
        <dbReference type="Pfam" id="PF00171"/>
    </source>
</evidence>
<dbReference type="GO" id="GO:0043824">
    <property type="term" value="F:succinylglutamate-semialdehyde dehydrogenase activity"/>
    <property type="evidence" value="ECO:0007669"/>
    <property type="project" value="UniProtKB-EC"/>
</dbReference>
<dbReference type="HAMAP" id="MF_01174">
    <property type="entry name" value="Aldedh_AstD"/>
    <property type="match status" value="1"/>
</dbReference>
<dbReference type="EMBL" id="JAMDGZ010000012">
    <property type="protein sequence ID" value="MDD1013100.1"/>
    <property type="molecule type" value="Genomic_DNA"/>
</dbReference>
<accession>A0ABT5P492</accession>
<dbReference type="InterPro" id="IPR016163">
    <property type="entry name" value="Ald_DH_C"/>
</dbReference>
<keyword evidence="1 4" id="KW-0056">Arginine metabolism</keyword>
<dbReference type="Gene3D" id="3.40.605.10">
    <property type="entry name" value="Aldehyde Dehydrogenase, Chain A, domain 1"/>
    <property type="match status" value="1"/>
</dbReference>
<evidence type="ECO:0000256" key="3">
    <source>
        <dbReference type="ARBA" id="ARBA00023027"/>
    </source>
</evidence>
<dbReference type="CDD" id="cd07095">
    <property type="entry name" value="ALDH_SGSD_AstD"/>
    <property type="match status" value="1"/>
</dbReference>
<evidence type="ECO:0000313" key="7">
    <source>
        <dbReference type="EMBL" id="MDD1013100.1"/>
    </source>
</evidence>
<dbReference type="InterPro" id="IPR017649">
    <property type="entry name" value="SuccinylGlu_semiald_DH_AstD"/>
</dbReference>
<feature type="binding site" evidence="4">
    <location>
        <begin position="222"/>
        <end position="227"/>
    </location>
    <ligand>
        <name>NAD(+)</name>
        <dbReference type="ChEBI" id="CHEBI:57540"/>
    </ligand>
</feature>
<dbReference type="RefSeq" id="WP_273892061.1">
    <property type="nucleotide sequence ID" value="NZ_JAMDGP010000014.1"/>
</dbReference>
<evidence type="ECO:0000313" key="8">
    <source>
        <dbReference type="Proteomes" id="UP001148184"/>
    </source>
</evidence>
<dbReference type="NCBIfam" id="TIGR03240">
    <property type="entry name" value="arg_catab_astD"/>
    <property type="match status" value="1"/>
</dbReference>
<feature type="domain" description="Aldehyde dehydrogenase" evidence="6">
    <location>
        <begin position="11"/>
        <end position="462"/>
    </location>
</feature>
<gene>
    <name evidence="4 7" type="primary">astD</name>
    <name evidence="7" type="ORF">M5G17_05300</name>
</gene>
<feature type="active site" evidence="4 5">
    <location>
        <position position="245"/>
    </location>
</feature>
<keyword evidence="3 4" id="KW-0520">NAD</keyword>
<protein>
    <recommendedName>
        <fullName evidence="4">N-succinylglutamate 5-semialdehyde dehydrogenase</fullName>
        <ecNumber evidence="4">1.2.1.71</ecNumber>
    </recommendedName>
    <alternativeName>
        <fullName evidence="4">Succinylglutamic semialdehyde dehydrogenase</fullName>
        <shortName evidence="4">SGSD</shortName>
    </alternativeName>
</protein>
<dbReference type="InterPro" id="IPR029510">
    <property type="entry name" value="Ald_DH_CS_GLU"/>
</dbReference>
<keyword evidence="8" id="KW-1185">Reference proteome</keyword>
<dbReference type="InterPro" id="IPR016160">
    <property type="entry name" value="Ald_DH_CS_CYS"/>
</dbReference>
<dbReference type="PANTHER" id="PTHR11699">
    <property type="entry name" value="ALDEHYDE DEHYDROGENASE-RELATED"/>
    <property type="match status" value="1"/>
</dbReference>
<evidence type="ECO:0000256" key="4">
    <source>
        <dbReference type="HAMAP-Rule" id="MF_01174"/>
    </source>
</evidence>
<organism evidence="7 8">
    <name type="scientific">Pseudomonas rubra</name>
    <dbReference type="NCBI Taxonomy" id="2942627"/>
    <lineage>
        <taxon>Bacteria</taxon>
        <taxon>Pseudomonadati</taxon>
        <taxon>Pseudomonadota</taxon>
        <taxon>Gammaproteobacteria</taxon>
        <taxon>Pseudomonadales</taxon>
        <taxon>Pseudomonadaceae</taxon>
        <taxon>Pseudomonas</taxon>
    </lineage>
</organism>
<dbReference type="EC" id="1.2.1.71" evidence="4"/>
<feature type="active site" evidence="4">
    <location>
        <position position="279"/>
    </location>
</feature>
<comment type="similarity">
    <text evidence="4">Belongs to the aldehyde dehydrogenase family. AstD subfamily.</text>
</comment>
<dbReference type="InterPro" id="IPR016162">
    <property type="entry name" value="Ald_DH_N"/>
</dbReference>
<dbReference type="SUPFAM" id="SSF53720">
    <property type="entry name" value="ALDH-like"/>
    <property type="match status" value="1"/>
</dbReference>
<reference evidence="7 8" key="1">
    <citation type="submission" date="2022-05" db="EMBL/GenBank/DDBJ databases">
        <title>Novel Pseudomonas spp. Isolated from a Rainbow Trout Aquaculture Facility.</title>
        <authorList>
            <person name="Testerman T."/>
            <person name="Graf J."/>
        </authorList>
    </citation>
    <scope>NUCLEOTIDE SEQUENCE [LARGE SCALE GENOMIC DNA]</scope>
    <source>
        <strain evidence="7 8">ID1025</strain>
    </source>
</reference>
<dbReference type="PROSITE" id="PS00070">
    <property type="entry name" value="ALDEHYDE_DEHYDR_CYS"/>
    <property type="match status" value="1"/>
</dbReference>
<proteinExistence type="inferred from homology"/>
<dbReference type="InterPro" id="IPR015590">
    <property type="entry name" value="Aldehyde_DH_dom"/>
</dbReference>
<evidence type="ECO:0000256" key="1">
    <source>
        <dbReference type="ARBA" id="ARBA00022503"/>
    </source>
</evidence>
<comment type="pathway">
    <text evidence="4">Amino-acid degradation; L-arginine degradation via AST pathway; L-glutamate and succinate from L-arginine: step 4/5.</text>
</comment>
<dbReference type="InterPro" id="IPR016161">
    <property type="entry name" value="Ald_DH/histidinol_DH"/>
</dbReference>
<name>A0ABT5P492_9PSED</name>
<dbReference type="PROSITE" id="PS00687">
    <property type="entry name" value="ALDEHYDE_DEHYDR_GLU"/>
    <property type="match status" value="1"/>
</dbReference>
<comment type="caution">
    <text evidence="7">The sequence shown here is derived from an EMBL/GenBank/DDBJ whole genome shotgun (WGS) entry which is preliminary data.</text>
</comment>
<dbReference type="Pfam" id="PF00171">
    <property type="entry name" value="Aldedh"/>
    <property type="match status" value="1"/>
</dbReference>
<comment type="function">
    <text evidence="4">Catalyzes the NAD-dependent reduction of succinylglutamate semialdehyde into succinylglutamate.</text>
</comment>
<keyword evidence="2 4" id="KW-0560">Oxidoreductase</keyword>
<sequence length="488" mass="51358">MMTTHFIAGSWQAGQGEALQSLDPVSQKVVWQGQGANAEQVDEAVKAARQAFAGWALQSLEARISVLEAFAAALKANADELAHCIGEETGKPLWEATTEVTSMVNKVAISVQSYRERTGEKSGPLADATAVLRHKPHGVVAVFGPYNFPGHLPNGHIVPALLAGNTVVFKPSELTPKVAELTVKCWIEAGLPAGVLNLVQGARETGVALAANPGIDGLFFTGSSRTGNLLHQQFAGRPDKILALEMGGNNPLVVDEVKDLDAAVYTIIQSAFISAGQRCTCARRLLVPQGAWGDALLKRLVEVCRNISVGAFDQQPAPFMGSVISLGAAKALLDAQARLLANGGLSLLEMTQPQATAALLTPGIIDVSAVAERPDEEFFGPLLQVIRYSDFDAAIAEANNTQYGLAAGLLSDSHARYQYFWLQSRAGIVNWNKQLTGAASSAPFGGVGASGNHRASAYYAADYCAYPVASLETASLTLPATLTPGVSL</sequence>